<dbReference type="Proteomes" id="UP000198860">
    <property type="component" value="Unassembled WGS sequence"/>
</dbReference>
<dbReference type="Pfam" id="PF20659">
    <property type="entry name" value="MS_C"/>
    <property type="match status" value="1"/>
</dbReference>
<dbReference type="InterPro" id="IPR046363">
    <property type="entry name" value="MS_N_TIM-barrel_dom"/>
</dbReference>
<evidence type="ECO:0000256" key="6">
    <source>
        <dbReference type="ARBA" id="ARBA00047918"/>
    </source>
</evidence>
<dbReference type="EC" id="2.3.3.9" evidence="2 9"/>
<dbReference type="FunFam" id="1.20.1220.12:FF:000001">
    <property type="entry name" value="Malate synthase"/>
    <property type="match status" value="1"/>
</dbReference>
<protein>
    <recommendedName>
        <fullName evidence="7 9">Malate synthase</fullName>
        <ecNumber evidence="2 9">2.3.3.9</ecNumber>
    </recommendedName>
</protein>
<dbReference type="PANTHER" id="PTHR42902:SF1">
    <property type="entry name" value="MALATE SYNTHASE 1-RELATED"/>
    <property type="match status" value="1"/>
</dbReference>
<dbReference type="InterPro" id="IPR019830">
    <property type="entry name" value="Malate_synthase_CS"/>
</dbReference>
<reference evidence="14" key="1">
    <citation type="submission" date="2016-10" db="EMBL/GenBank/DDBJ databases">
        <authorList>
            <person name="Varghese N."/>
            <person name="Submissions S."/>
        </authorList>
    </citation>
    <scope>NUCLEOTIDE SEQUENCE [LARGE SCALE GENOMIC DNA]</scope>
    <source>
        <strain evidence="14">CGMCC 1.3703</strain>
    </source>
</reference>
<dbReference type="PROSITE" id="PS00510">
    <property type="entry name" value="MALATE_SYNTHASE"/>
    <property type="match status" value="1"/>
</dbReference>
<dbReference type="InterPro" id="IPR048356">
    <property type="entry name" value="MS_N"/>
</dbReference>
<keyword evidence="5 9" id="KW-0808">Transferase</keyword>
<feature type="active site" description="Proton donor" evidence="8">
    <location>
        <position position="443"/>
    </location>
</feature>
<organism evidence="13 14">
    <name type="scientific">Halobacillus aidingensis</name>
    <dbReference type="NCBI Taxonomy" id="240303"/>
    <lineage>
        <taxon>Bacteria</taxon>
        <taxon>Bacillati</taxon>
        <taxon>Bacillota</taxon>
        <taxon>Bacilli</taxon>
        <taxon>Bacillales</taxon>
        <taxon>Bacillaceae</taxon>
        <taxon>Halobacillus</taxon>
    </lineage>
</organism>
<dbReference type="SUPFAM" id="SSF51645">
    <property type="entry name" value="Malate synthase G"/>
    <property type="match status" value="1"/>
</dbReference>
<evidence type="ECO:0000256" key="8">
    <source>
        <dbReference type="PIRSR" id="PIRSR001363-1"/>
    </source>
</evidence>
<feature type="domain" description="Malate synthase C-terminal" evidence="12">
    <location>
        <begin position="409"/>
        <end position="529"/>
    </location>
</feature>
<dbReference type="GO" id="GO:0004474">
    <property type="term" value="F:malate synthase activity"/>
    <property type="evidence" value="ECO:0007669"/>
    <property type="project" value="UniProtKB-EC"/>
</dbReference>
<dbReference type="InterPro" id="IPR011076">
    <property type="entry name" value="Malate_synth_sf"/>
</dbReference>
<dbReference type="UniPathway" id="UPA00703">
    <property type="reaction ID" value="UER00720"/>
</dbReference>
<sequence>MKTKLSGIQIHGTMHDGFAEILNDEALSFIIQLHEKFNDKRKQLLADRIETQKKIDQGQRPDFLKETEHIRNADWTISPIPDDLKDRRVEITGPVDRKMVINGLNSGAKVFMADFEDANSPTWLNTIHGQINLRDAVRRNIRFENQNGKVYELNEKTAVLKVRPRGWHLEEKHMTYNQERLSGSLVDFGLYFFHNAKKLIENGSGPYFYLPKLENHREAKLWNDVFVFAQDYMNIPQGTVKATVLIETILAAFEMDEILYELRNHSAGLNCGRWDYIFSYLKKFRHDESFLLPDRADVTMTVPFMRAYSRLTIQTCHKREAHAMGGMAAQIPVKNDKEKNDAAFEKVHADKEREVKDGHDGTWVAHPGMVETAMDIFDEYMPDDNQIRKNQASVSYRAEQLLEVPDGSITEQGLRTNINVGIQYMASWLDGRGAAPIHHLMEDAATAEISRAQVWQWIRHPKGILKDGREITMELYASLKEEEMEAIRWEVGKNAFEKGSYMEAAQLFDRLIRNDDFAEFLTLEAYNHLS</sequence>
<dbReference type="AlphaFoldDB" id="A0A1H0HVX2"/>
<evidence type="ECO:0000313" key="13">
    <source>
        <dbReference type="EMBL" id="SDO22891.1"/>
    </source>
</evidence>
<dbReference type="OrthoDB" id="9768429at2"/>
<keyword evidence="14" id="KW-1185">Reference proteome</keyword>
<dbReference type="InterPro" id="IPR006252">
    <property type="entry name" value="Malate_synthA"/>
</dbReference>
<dbReference type="InterPro" id="IPR001465">
    <property type="entry name" value="Malate_synthase_TIM"/>
</dbReference>
<gene>
    <name evidence="13" type="ORF">SAMN05421677_103289</name>
</gene>
<evidence type="ECO:0000256" key="9">
    <source>
        <dbReference type="RuleBase" id="RU000555"/>
    </source>
</evidence>
<evidence type="ECO:0000256" key="2">
    <source>
        <dbReference type="ARBA" id="ARBA00012636"/>
    </source>
</evidence>
<dbReference type="FunFam" id="3.20.20.360:FF:000001">
    <property type="entry name" value="Malate synthase"/>
    <property type="match status" value="1"/>
</dbReference>
<dbReference type="PIRSF" id="PIRSF001363">
    <property type="entry name" value="Malate_synth"/>
    <property type="match status" value="1"/>
</dbReference>
<evidence type="ECO:0000259" key="11">
    <source>
        <dbReference type="Pfam" id="PF20656"/>
    </source>
</evidence>
<dbReference type="InterPro" id="IPR044856">
    <property type="entry name" value="Malate_synth_C_sf"/>
</dbReference>
<dbReference type="GO" id="GO:0006099">
    <property type="term" value="P:tricarboxylic acid cycle"/>
    <property type="evidence" value="ECO:0007669"/>
    <property type="project" value="UniProtKB-KW"/>
</dbReference>
<dbReference type="GO" id="GO:0005737">
    <property type="term" value="C:cytoplasm"/>
    <property type="evidence" value="ECO:0007669"/>
    <property type="project" value="TreeGrafter"/>
</dbReference>
<dbReference type="RefSeq" id="WP_089651404.1">
    <property type="nucleotide sequence ID" value="NZ_FNIZ01000003.1"/>
</dbReference>
<evidence type="ECO:0000256" key="1">
    <source>
        <dbReference type="ARBA" id="ARBA00006394"/>
    </source>
</evidence>
<dbReference type="PANTHER" id="PTHR42902">
    <property type="entry name" value="MALATE SYNTHASE"/>
    <property type="match status" value="1"/>
</dbReference>
<comment type="similarity">
    <text evidence="1 9">Belongs to the malate synthase family.</text>
</comment>
<evidence type="ECO:0000256" key="5">
    <source>
        <dbReference type="ARBA" id="ARBA00022679"/>
    </source>
</evidence>
<feature type="domain" description="Malate synthase TIM barrel" evidence="10">
    <location>
        <begin position="160"/>
        <end position="403"/>
    </location>
</feature>
<name>A0A1H0HVX2_HALAD</name>
<keyword evidence="3 9" id="KW-0329">Glyoxylate bypass</keyword>
<proteinExistence type="inferred from homology"/>
<evidence type="ECO:0000259" key="10">
    <source>
        <dbReference type="Pfam" id="PF01274"/>
    </source>
</evidence>
<comment type="catalytic activity">
    <reaction evidence="6 9">
        <text>glyoxylate + acetyl-CoA + H2O = (S)-malate + CoA + H(+)</text>
        <dbReference type="Rhea" id="RHEA:18181"/>
        <dbReference type="ChEBI" id="CHEBI:15377"/>
        <dbReference type="ChEBI" id="CHEBI:15378"/>
        <dbReference type="ChEBI" id="CHEBI:15589"/>
        <dbReference type="ChEBI" id="CHEBI:36655"/>
        <dbReference type="ChEBI" id="CHEBI:57287"/>
        <dbReference type="ChEBI" id="CHEBI:57288"/>
        <dbReference type="EC" id="2.3.3.9"/>
    </reaction>
</comment>
<dbReference type="Gene3D" id="1.20.1220.12">
    <property type="entry name" value="Malate synthase, domain III"/>
    <property type="match status" value="1"/>
</dbReference>
<keyword evidence="4 9" id="KW-0816">Tricarboxylic acid cycle</keyword>
<dbReference type="NCBIfam" id="TIGR01344">
    <property type="entry name" value="malate_syn_A"/>
    <property type="match status" value="1"/>
</dbReference>
<dbReference type="EMBL" id="FNIZ01000003">
    <property type="protein sequence ID" value="SDO22891.1"/>
    <property type="molecule type" value="Genomic_DNA"/>
</dbReference>
<feature type="domain" description="Malate synthase N-terminal" evidence="11">
    <location>
        <begin position="9"/>
        <end position="69"/>
    </location>
</feature>
<accession>A0A1H0HVX2</accession>
<feature type="active site" description="Proton acceptor" evidence="8">
    <location>
        <position position="163"/>
    </location>
</feature>
<evidence type="ECO:0000313" key="14">
    <source>
        <dbReference type="Proteomes" id="UP000198860"/>
    </source>
</evidence>
<dbReference type="STRING" id="240303.SAMN05421677_103289"/>
<evidence type="ECO:0000256" key="4">
    <source>
        <dbReference type="ARBA" id="ARBA00022532"/>
    </source>
</evidence>
<dbReference type="Pfam" id="PF20656">
    <property type="entry name" value="MS_N"/>
    <property type="match status" value="1"/>
</dbReference>
<dbReference type="CDD" id="cd00727">
    <property type="entry name" value="malate_synt_A"/>
    <property type="match status" value="1"/>
</dbReference>
<evidence type="ECO:0000256" key="7">
    <source>
        <dbReference type="ARBA" id="ARBA00068441"/>
    </source>
</evidence>
<dbReference type="Gene3D" id="3.20.20.360">
    <property type="entry name" value="Malate synthase, domain 3"/>
    <property type="match status" value="1"/>
</dbReference>
<dbReference type="GO" id="GO:0006097">
    <property type="term" value="P:glyoxylate cycle"/>
    <property type="evidence" value="ECO:0007669"/>
    <property type="project" value="UniProtKB-UniPathway"/>
</dbReference>
<dbReference type="Pfam" id="PF01274">
    <property type="entry name" value="MS_TIM-barrel"/>
    <property type="match status" value="1"/>
</dbReference>
<comment type="pathway">
    <text evidence="9">Carbohydrate metabolism; glyoxylate cycle; (S)-malate from isocitrate: step 2/2.</text>
</comment>
<evidence type="ECO:0000259" key="12">
    <source>
        <dbReference type="Pfam" id="PF20659"/>
    </source>
</evidence>
<evidence type="ECO:0000256" key="3">
    <source>
        <dbReference type="ARBA" id="ARBA00022435"/>
    </source>
</evidence>
<dbReference type="InterPro" id="IPR048355">
    <property type="entry name" value="MS_C"/>
</dbReference>